<proteinExistence type="predicted"/>
<gene>
    <name evidence="1" type="primary">AP17</name>
    <name evidence="1" type="ORF">QJS10_CPB15g00655</name>
</gene>
<reference evidence="1" key="2">
    <citation type="submission" date="2023-06" db="EMBL/GenBank/DDBJ databases">
        <authorList>
            <person name="Ma L."/>
            <person name="Liu K.-W."/>
            <person name="Li Z."/>
            <person name="Hsiao Y.-Y."/>
            <person name="Qi Y."/>
            <person name="Fu T."/>
            <person name="Tang G."/>
            <person name="Zhang D."/>
            <person name="Sun W.-H."/>
            <person name="Liu D.-K."/>
            <person name="Li Y."/>
            <person name="Chen G.-Z."/>
            <person name="Liu X.-D."/>
            <person name="Liao X.-Y."/>
            <person name="Jiang Y.-T."/>
            <person name="Yu X."/>
            <person name="Hao Y."/>
            <person name="Huang J."/>
            <person name="Zhao X.-W."/>
            <person name="Ke S."/>
            <person name="Chen Y.-Y."/>
            <person name="Wu W.-L."/>
            <person name="Hsu J.-L."/>
            <person name="Lin Y.-F."/>
            <person name="Huang M.-D."/>
            <person name="Li C.-Y."/>
            <person name="Huang L."/>
            <person name="Wang Z.-W."/>
            <person name="Zhao X."/>
            <person name="Zhong W.-Y."/>
            <person name="Peng D.-H."/>
            <person name="Ahmad S."/>
            <person name="Lan S."/>
            <person name="Zhang J.-S."/>
            <person name="Tsai W.-C."/>
            <person name="Van De Peer Y."/>
            <person name="Liu Z.-J."/>
        </authorList>
    </citation>
    <scope>NUCLEOTIDE SEQUENCE</scope>
    <source>
        <strain evidence="1">CP</strain>
        <tissue evidence="1">Leaves</tissue>
    </source>
</reference>
<dbReference type="Proteomes" id="UP001180020">
    <property type="component" value="Unassembled WGS sequence"/>
</dbReference>
<evidence type="ECO:0000313" key="1">
    <source>
        <dbReference type="EMBL" id="KAK1296802.1"/>
    </source>
</evidence>
<name>A0AAV9D6E9_ACOCL</name>
<dbReference type="Gene3D" id="3.30.450.60">
    <property type="match status" value="1"/>
</dbReference>
<dbReference type="AlphaFoldDB" id="A0AAV9D6E9"/>
<protein>
    <submittedName>
        <fullName evidence="1">AP-2 complex subunit sigma</fullName>
    </submittedName>
</protein>
<dbReference type="EMBL" id="JAUJYO010000015">
    <property type="protein sequence ID" value="KAK1296802.1"/>
    <property type="molecule type" value="Genomic_DNA"/>
</dbReference>
<accession>A0AAV9D6E9</accession>
<reference evidence="1" key="1">
    <citation type="journal article" date="2023" name="Nat. Commun.">
        <title>Diploid and tetraploid genomes of Acorus and the evolution of monocots.</title>
        <authorList>
            <person name="Ma L."/>
            <person name="Liu K.W."/>
            <person name="Li Z."/>
            <person name="Hsiao Y.Y."/>
            <person name="Qi Y."/>
            <person name="Fu T."/>
            <person name="Tang G.D."/>
            <person name="Zhang D."/>
            <person name="Sun W.H."/>
            <person name="Liu D.K."/>
            <person name="Li Y."/>
            <person name="Chen G.Z."/>
            <person name="Liu X.D."/>
            <person name="Liao X.Y."/>
            <person name="Jiang Y.T."/>
            <person name="Yu X."/>
            <person name="Hao Y."/>
            <person name="Huang J."/>
            <person name="Zhao X.W."/>
            <person name="Ke S."/>
            <person name="Chen Y.Y."/>
            <person name="Wu W.L."/>
            <person name="Hsu J.L."/>
            <person name="Lin Y.F."/>
            <person name="Huang M.D."/>
            <person name="Li C.Y."/>
            <person name="Huang L."/>
            <person name="Wang Z.W."/>
            <person name="Zhao X."/>
            <person name="Zhong W.Y."/>
            <person name="Peng D.H."/>
            <person name="Ahmad S."/>
            <person name="Lan S."/>
            <person name="Zhang J.S."/>
            <person name="Tsai W.C."/>
            <person name="Van de Peer Y."/>
            <person name="Liu Z.J."/>
        </authorList>
    </citation>
    <scope>NUCLEOTIDE SEQUENCE</scope>
    <source>
        <strain evidence="1">CP</strain>
    </source>
</reference>
<keyword evidence="2" id="KW-1185">Reference proteome</keyword>
<organism evidence="1 2">
    <name type="scientific">Acorus calamus</name>
    <name type="common">Sweet flag</name>
    <dbReference type="NCBI Taxonomy" id="4465"/>
    <lineage>
        <taxon>Eukaryota</taxon>
        <taxon>Viridiplantae</taxon>
        <taxon>Streptophyta</taxon>
        <taxon>Embryophyta</taxon>
        <taxon>Tracheophyta</taxon>
        <taxon>Spermatophyta</taxon>
        <taxon>Magnoliopsida</taxon>
        <taxon>Liliopsida</taxon>
        <taxon>Acoraceae</taxon>
        <taxon>Acorus</taxon>
    </lineage>
</organism>
<comment type="caution">
    <text evidence="1">The sequence shown here is derived from an EMBL/GenBank/DDBJ whole genome shotgun (WGS) entry which is preliminary data.</text>
</comment>
<evidence type="ECO:0000313" key="2">
    <source>
        <dbReference type="Proteomes" id="UP001180020"/>
    </source>
</evidence>
<sequence length="70" mass="7883">MNIGGLDIFVLDDEPINMEATVLDQDWTCTNGIIEVYLILVEYILAGELQETSKKAIIEQLGELEKLDEI</sequence>